<feature type="domain" description="S1 motif" evidence="10">
    <location>
        <begin position="631"/>
        <end position="712"/>
    </location>
</feature>
<dbReference type="Pfam" id="PF00575">
    <property type="entry name" value="S1"/>
    <property type="match status" value="1"/>
</dbReference>
<evidence type="ECO:0000256" key="6">
    <source>
        <dbReference type="ARBA" id="ARBA00022839"/>
    </source>
</evidence>
<accession>B8DP48</accession>
<evidence type="ECO:0000259" key="10">
    <source>
        <dbReference type="PROSITE" id="PS50126"/>
    </source>
</evidence>
<feature type="compositionally biased region" description="Basic and acidic residues" evidence="9">
    <location>
        <begin position="827"/>
        <end position="849"/>
    </location>
</feature>
<reference evidence="11" key="1">
    <citation type="submission" date="2008-10" db="EMBL/GenBank/DDBJ databases">
        <title>Complete sequence of Desulfovibrio vulgaris str. 'Miyazaki F'.</title>
        <authorList>
            <person name="Lucas S."/>
            <person name="Copeland A."/>
            <person name="Lapidus A."/>
            <person name="Glavina del Rio T."/>
            <person name="Dalin E."/>
            <person name="Tice H."/>
            <person name="Bruce D."/>
            <person name="Goodwin L."/>
            <person name="Pitluck S."/>
            <person name="Sims D."/>
            <person name="Brettin T."/>
            <person name="Detter J.C."/>
            <person name="Han C."/>
            <person name="Larimer F."/>
            <person name="Land M."/>
            <person name="Hauser L."/>
            <person name="Kyrpides N."/>
            <person name="Mikhailova N."/>
            <person name="Hazen T.C."/>
            <person name="Richardson P."/>
        </authorList>
    </citation>
    <scope>NUCLEOTIDE SEQUENCE</scope>
    <source>
        <strain evidence="11">Miyazaki F</strain>
    </source>
</reference>
<dbReference type="SMART" id="SM00316">
    <property type="entry name" value="S1"/>
    <property type="match status" value="1"/>
</dbReference>
<keyword evidence="5 8" id="KW-0378">Hydrolase</keyword>
<evidence type="ECO:0000256" key="9">
    <source>
        <dbReference type="SAM" id="MobiDB-lite"/>
    </source>
</evidence>
<evidence type="ECO:0000256" key="2">
    <source>
        <dbReference type="ARBA" id="ARBA00004496"/>
    </source>
</evidence>
<dbReference type="AlphaFoldDB" id="B8DP48"/>
<dbReference type="SUPFAM" id="SSF50249">
    <property type="entry name" value="Nucleic acid-binding proteins"/>
    <property type="match status" value="3"/>
</dbReference>
<dbReference type="SMART" id="SM00955">
    <property type="entry name" value="RNB"/>
    <property type="match status" value="1"/>
</dbReference>
<keyword evidence="7 8" id="KW-0694">RNA-binding</keyword>
<proteinExistence type="inferred from homology"/>
<keyword evidence="6 8" id="KW-0269">Exonuclease</keyword>
<evidence type="ECO:0000256" key="8">
    <source>
        <dbReference type="HAMAP-Rule" id="MF_01895"/>
    </source>
</evidence>
<feature type="compositionally biased region" description="Low complexity" evidence="9">
    <location>
        <begin position="795"/>
        <end position="804"/>
    </location>
</feature>
<dbReference type="GO" id="GO:0008859">
    <property type="term" value="F:exoribonuclease II activity"/>
    <property type="evidence" value="ECO:0007669"/>
    <property type="project" value="UniProtKB-UniRule"/>
</dbReference>
<dbReference type="SMART" id="SM00357">
    <property type="entry name" value="CSP"/>
    <property type="match status" value="1"/>
</dbReference>
<organism evidence="11">
    <name type="scientific">Nitratidesulfovibrio vulgaris (strain DSM 19637 / Miyazaki F)</name>
    <name type="common">Desulfovibrio vulgaris</name>
    <dbReference type="NCBI Taxonomy" id="883"/>
    <lineage>
        <taxon>Bacteria</taxon>
        <taxon>Pseudomonadati</taxon>
        <taxon>Thermodesulfobacteriota</taxon>
        <taxon>Desulfovibrionia</taxon>
        <taxon>Desulfovibrionales</taxon>
        <taxon>Desulfovibrionaceae</taxon>
        <taxon>Nitratidesulfovibrio</taxon>
    </lineage>
</organism>
<dbReference type="STRING" id="883.DvMF_0925"/>
<evidence type="ECO:0000256" key="3">
    <source>
        <dbReference type="ARBA" id="ARBA00022490"/>
    </source>
</evidence>
<evidence type="ECO:0000256" key="1">
    <source>
        <dbReference type="ARBA" id="ARBA00001849"/>
    </source>
</evidence>
<feature type="region of interest" description="Disordered" evidence="9">
    <location>
        <begin position="718"/>
        <end position="1037"/>
    </location>
</feature>
<protein>
    <recommendedName>
        <fullName evidence="8">Ribonuclease R</fullName>
        <shortName evidence="8">RNase R</shortName>
        <ecNumber evidence="8">3.1.13.1</ecNumber>
    </recommendedName>
</protein>
<keyword evidence="3 8" id="KW-0963">Cytoplasm</keyword>
<dbReference type="EC" id="3.1.13.1" evidence="8"/>
<dbReference type="GO" id="GO:0003723">
    <property type="term" value="F:RNA binding"/>
    <property type="evidence" value="ECO:0007669"/>
    <property type="project" value="UniProtKB-UniRule"/>
</dbReference>
<dbReference type="InterPro" id="IPR011129">
    <property type="entry name" value="CSD"/>
</dbReference>
<feature type="compositionally biased region" description="Low complexity" evidence="9">
    <location>
        <begin position="771"/>
        <end position="783"/>
    </location>
</feature>
<dbReference type="InterPro" id="IPR011805">
    <property type="entry name" value="RNase_R"/>
</dbReference>
<feature type="compositionally biased region" description="Low complexity" evidence="9">
    <location>
        <begin position="908"/>
        <end position="929"/>
    </location>
</feature>
<dbReference type="EMBL" id="CP001197">
    <property type="protein sequence ID" value="ACL07880.1"/>
    <property type="molecule type" value="Genomic_DNA"/>
</dbReference>
<feature type="compositionally biased region" description="Basic and acidic residues" evidence="9">
    <location>
        <begin position="861"/>
        <end position="898"/>
    </location>
</feature>
<evidence type="ECO:0000256" key="7">
    <source>
        <dbReference type="ARBA" id="ARBA00022884"/>
    </source>
</evidence>
<dbReference type="Pfam" id="PF00773">
    <property type="entry name" value="RNB"/>
    <property type="match status" value="1"/>
</dbReference>
<dbReference type="eggNOG" id="COG0557">
    <property type="taxonomic scope" value="Bacteria"/>
</dbReference>
<dbReference type="KEGG" id="dvm:DvMF_0925"/>
<dbReference type="InterPro" id="IPR001900">
    <property type="entry name" value="RNase_II/R"/>
</dbReference>
<dbReference type="OrthoDB" id="9764149at2"/>
<feature type="compositionally biased region" description="Basic and acidic residues" evidence="9">
    <location>
        <begin position="722"/>
        <end position="766"/>
    </location>
</feature>
<dbReference type="NCBIfam" id="TIGR02063">
    <property type="entry name" value="RNase_R"/>
    <property type="match status" value="1"/>
</dbReference>
<dbReference type="GO" id="GO:0005829">
    <property type="term" value="C:cytosol"/>
    <property type="evidence" value="ECO:0007669"/>
    <property type="project" value="UniProtKB-ARBA"/>
</dbReference>
<dbReference type="PROSITE" id="PS50126">
    <property type="entry name" value="S1"/>
    <property type="match status" value="1"/>
</dbReference>
<dbReference type="Gene3D" id="2.40.50.140">
    <property type="entry name" value="Nucleic acid-binding proteins"/>
    <property type="match status" value="2"/>
</dbReference>
<sequence length="1037" mass="112539">MTKKKREESYVLPDANDLATLFREAHRPLKIDALMRMLGLHRRMKKELEDRLDDLVRQGRIIRLRGGAWGLVEQLRLVTGTLSIQRSGMGFVLPEEKGRDDIYVHPYQMGDAWHGDKVVVALLPGRHGKNPEGRIVRVLERGRKEIPARVVRRMGRHSLLCRPADPRMAVSFVVDMSAVEEKAEKGDLVVAAPGEKVEDGLWAATGLAVLGADDNVLVQERLVKINHDVPGDFPPEVLEEARDLPAVPGRDDMEGRIDLRHLEFVTIDGAKARDFDDAVYVEEQGTGYRLWVAIADVAHYVRPGSAMDREAQARSNSYYFPQSVEPMLPEALSNGLCSLNPRVPRLAMVAETFFYADGTPGRSKFYAAIIESKARLTYGQVNRAIIEKDEKERRLLTPVLPLLERAEALARLLNAKRSERGSLDFDLPEPEVIFNIYGETVDIGRKVRHFGHQIIEEFMIAANEAVARFLTEKNARFLYRVHPEPDTEKLEGLFKVLGRTSLAQHLPGKASAKALQGVLQAAKGSDQEFLVNRMALRTMMQARYAPDHEGHFGLASECYCHFTSPIRRYADLVVHRALRRTLGLPVNGPLPGERALLTIADTLNTNERVAMEAEREILKRITVLFLSERVGEEFTGVISGIIDFGFFVEFNEVMAEGMVRLSSLDDDYYGYLPERQELVGERTGRSFRLGQTVTVRLAEVNVARLEVNLALAGPDAVASTGVRKERRERRDYGGRSGRDARGGRGARPGERSGERSGRPEGRDARTGIRQADSVAAAPAGAGAIDDRAARKARARAATDAGLDDPMPTPIPEPLENAPRRARKTSQHGKERVAAEPASDRMDGAAKKADSVFGQAPAKPDQASRGRGGDAKARTRGDKDPSPVKSGGKERAGDGEKSLAKSPAKSKDSGVAATHAKAGADAVKAGAASDRPVPGTEAAGTTAKRGNAPNAPTRPGNAGTSGPDKPGPDTSGRDKSGRGKATGNGSAKGAQSAKGKRASAKAEPAGTESPRAESPRTGAPGPKSPKPAPAKAPKDGKG</sequence>
<dbReference type="InterPro" id="IPR050180">
    <property type="entry name" value="RNR_Ribonuclease"/>
</dbReference>
<name>B8DP48_NITV9</name>
<comment type="catalytic activity">
    <reaction evidence="1 8">
        <text>Exonucleolytic cleavage in the 3'- to 5'-direction to yield nucleoside 5'-phosphates.</text>
        <dbReference type="EC" id="3.1.13.1"/>
    </reaction>
</comment>
<dbReference type="InterPro" id="IPR004476">
    <property type="entry name" value="RNase_II/RNase_R"/>
</dbReference>
<dbReference type="InterPro" id="IPR012340">
    <property type="entry name" value="NA-bd_OB-fold"/>
</dbReference>
<dbReference type="Pfam" id="PF08206">
    <property type="entry name" value="OB_RNB"/>
    <property type="match status" value="1"/>
</dbReference>
<comment type="similarity">
    <text evidence="8">Belongs to the RNR ribonuclease family. RNase R subfamily.</text>
</comment>
<dbReference type="NCBIfam" id="TIGR00358">
    <property type="entry name" value="3_prime_RNase"/>
    <property type="match status" value="1"/>
</dbReference>
<dbReference type="HAMAP" id="MF_01895">
    <property type="entry name" value="RNase_R"/>
    <property type="match status" value="1"/>
</dbReference>
<comment type="subcellular location">
    <subcellularLocation>
        <location evidence="2 8">Cytoplasm</location>
    </subcellularLocation>
</comment>
<dbReference type="InterPro" id="IPR013223">
    <property type="entry name" value="RNase_B_OB_dom"/>
</dbReference>
<dbReference type="CDD" id="cd04471">
    <property type="entry name" value="S1_RNase_R"/>
    <property type="match status" value="1"/>
</dbReference>
<evidence type="ECO:0000313" key="11">
    <source>
        <dbReference type="EMBL" id="ACL07880.1"/>
    </source>
</evidence>
<dbReference type="InterPro" id="IPR003029">
    <property type="entry name" value="S1_domain"/>
</dbReference>
<dbReference type="GO" id="GO:0006402">
    <property type="term" value="P:mRNA catabolic process"/>
    <property type="evidence" value="ECO:0007669"/>
    <property type="project" value="TreeGrafter"/>
</dbReference>
<comment type="function">
    <text evidence="8">3'-5' exoribonuclease that releases 5'-nucleoside monophosphates and is involved in maturation of structured RNAs.</text>
</comment>
<dbReference type="PANTHER" id="PTHR23355:SF9">
    <property type="entry name" value="DIS3-LIKE EXONUCLEASE 2"/>
    <property type="match status" value="1"/>
</dbReference>
<dbReference type="HOGENOM" id="CLU_002333_7_3_7"/>
<keyword evidence="4 8" id="KW-0540">Nuclease</keyword>
<evidence type="ECO:0000256" key="4">
    <source>
        <dbReference type="ARBA" id="ARBA00022722"/>
    </source>
</evidence>
<gene>
    <name evidence="8" type="primary">rnr</name>
    <name evidence="11" type="ordered locus">DvMF_0925</name>
</gene>
<dbReference type="PANTHER" id="PTHR23355">
    <property type="entry name" value="RIBONUCLEASE"/>
    <property type="match status" value="1"/>
</dbReference>
<evidence type="ECO:0000256" key="5">
    <source>
        <dbReference type="ARBA" id="ARBA00022801"/>
    </source>
</evidence>